<dbReference type="Proteomes" id="UP000199119">
    <property type="component" value="Unassembled WGS sequence"/>
</dbReference>
<organism evidence="1 2">
    <name type="scientific">Paracidovorax wautersii</name>
    <dbReference type="NCBI Taxonomy" id="1177982"/>
    <lineage>
        <taxon>Bacteria</taxon>
        <taxon>Pseudomonadati</taxon>
        <taxon>Pseudomonadota</taxon>
        <taxon>Betaproteobacteria</taxon>
        <taxon>Burkholderiales</taxon>
        <taxon>Comamonadaceae</taxon>
        <taxon>Paracidovorax</taxon>
    </lineage>
</organism>
<dbReference type="AlphaFoldDB" id="A0A1I2GDV6"/>
<evidence type="ECO:0000313" key="1">
    <source>
        <dbReference type="EMBL" id="SFF15170.1"/>
    </source>
</evidence>
<evidence type="ECO:0000313" key="2">
    <source>
        <dbReference type="Proteomes" id="UP000199119"/>
    </source>
</evidence>
<gene>
    <name evidence="1" type="ORF">SAMN04489711_11494</name>
</gene>
<dbReference type="STRING" id="1177982.SAMN04489711_11494"/>
<reference evidence="2" key="1">
    <citation type="submission" date="2016-10" db="EMBL/GenBank/DDBJ databases">
        <authorList>
            <person name="Varghese N."/>
            <person name="Submissions S."/>
        </authorList>
    </citation>
    <scope>NUCLEOTIDE SEQUENCE [LARGE SCALE GENOMIC DNA]</scope>
    <source>
        <strain evidence="2">DSM 27981</strain>
    </source>
</reference>
<dbReference type="EMBL" id="FONX01000014">
    <property type="protein sequence ID" value="SFF15170.1"/>
    <property type="molecule type" value="Genomic_DNA"/>
</dbReference>
<name>A0A1I2GDV6_9BURK</name>
<accession>A0A1I2GDV6</accession>
<protein>
    <submittedName>
        <fullName evidence="1">Uncharacterized protein</fullName>
    </submittedName>
</protein>
<dbReference type="RefSeq" id="WP_139222877.1">
    <property type="nucleotide sequence ID" value="NZ_FONX01000014.1"/>
</dbReference>
<sequence length="65" mass="7332">MPSARNTCASCQHWLRHDTAPMNQHGMHPCAHGMRWTYLPPQHSCRQWAKRPAAAQAPTASETQP</sequence>
<proteinExistence type="predicted"/>
<keyword evidence="2" id="KW-1185">Reference proteome</keyword>